<feature type="compositionally biased region" description="Basic and acidic residues" evidence="3">
    <location>
        <begin position="191"/>
        <end position="206"/>
    </location>
</feature>
<dbReference type="InterPro" id="IPR000163">
    <property type="entry name" value="Prohibitin"/>
</dbReference>
<dbReference type="PANTHER" id="PTHR23222:SF0">
    <property type="entry name" value="PROHIBITIN 1"/>
    <property type="match status" value="1"/>
</dbReference>
<gene>
    <name evidence="6" type="primary">PHB</name>
</gene>
<evidence type="ECO:0000256" key="1">
    <source>
        <dbReference type="ARBA" id="ARBA00009658"/>
    </source>
</evidence>
<organism evidence="6">
    <name type="scientific">Stygiella incarcerata</name>
    <dbReference type="NCBI Taxonomy" id="1712417"/>
    <lineage>
        <taxon>Eukaryota</taxon>
        <taxon>Discoba</taxon>
        <taxon>Jakobida</taxon>
        <taxon>Andalucina</taxon>
        <taxon>Stygiellidae</taxon>
        <taxon>Stygiella</taxon>
    </lineage>
</organism>
<protein>
    <recommendedName>
        <fullName evidence="2">Prohibitin</fullName>
    </recommendedName>
</protein>
<feature type="chain" id="PRO_5008255545" description="Prohibitin" evidence="4">
    <location>
        <begin position="21"/>
        <end position="206"/>
    </location>
</feature>
<dbReference type="GO" id="GO:0005743">
    <property type="term" value="C:mitochondrial inner membrane"/>
    <property type="evidence" value="ECO:0007669"/>
    <property type="project" value="UniProtKB-SubCell"/>
</dbReference>
<name>A0A192ZIP2_9EUKA</name>
<dbReference type="Pfam" id="PF01145">
    <property type="entry name" value="Band_7"/>
    <property type="match status" value="1"/>
</dbReference>
<dbReference type="InterPro" id="IPR001107">
    <property type="entry name" value="Band_7"/>
</dbReference>
<evidence type="ECO:0000256" key="4">
    <source>
        <dbReference type="SAM" id="SignalP"/>
    </source>
</evidence>
<dbReference type="PANTHER" id="PTHR23222">
    <property type="entry name" value="PROHIBITIN"/>
    <property type="match status" value="1"/>
</dbReference>
<evidence type="ECO:0000256" key="2">
    <source>
        <dbReference type="RuleBase" id="RU366048"/>
    </source>
</evidence>
<accession>A0A192ZIP2</accession>
<sequence length="206" mass="24061">MFLRFSAILLGVIGVTKVVTQVVSPGFRAVRSNPYALRRSKREPIVLSEGLHWSVPFIHQFSTYETRTQPYRRKVETFTRDKRKVWLDLVIATRPDDQRLLFFHRRMGSKDEFFRTYLPAIEERVVTECMMDFNASEIAARRNIFMKRLLSRLRMECDVLGVLVDDLFLIDTNVEGIDISFHVPNESGTKSGERDENKKDLESQGR</sequence>
<feature type="signal peptide" evidence="4">
    <location>
        <begin position="1"/>
        <end position="20"/>
    </location>
</feature>
<comment type="subcellular location">
    <subcellularLocation>
        <location evidence="2">Mitochondrion inner membrane</location>
    </subcellularLocation>
</comment>
<comment type="similarity">
    <text evidence="1 2">Belongs to the prohibitin family.</text>
</comment>
<feature type="region of interest" description="Disordered" evidence="3">
    <location>
        <begin position="185"/>
        <end position="206"/>
    </location>
</feature>
<evidence type="ECO:0000256" key="3">
    <source>
        <dbReference type="SAM" id="MobiDB-lite"/>
    </source>
</evidence>
<dbReference type="EMBL" id="KT984573">
    <property type="protein sequence ID" value="ANM86793.1"/>
    <property type="molecule type" value="mRNA"/>
</dbReference>
<keyword evidence="2" id="KW-0496">Mitochondrion</keyword>
<keyword evidence="2" id="KW-0472">Membrane</keyword>
<dbReference type="AlphaFoldDB" id="A0A192ZIP2"/>
<proteinExistence type="evidence at transcript level"/>
<dbReference type="SUPFAM" id="SSF117892">
    <property type="entry name" value="Band 7/SPFH domain"/>
    <property type="match status" value="1"/>
</dbReference>
<dbReference type="InterPro" id="IPR036013">
    <property type="entry name" value="Band_7/SPFH_dom_sf"/>
</dbReference>
<keyword evidence="4" id="KW-0732">Signal</keyword>
<feature type="domain" description="Band 7" evidence="5">
    <location>
        <begin position="22"/>
        <end position="170"/>
    </location>
</feature>
<keyword evidence="2" id="KW-0999">Mitochondrion inner membrane</keyword>
<evidence type="ECO:0000259" key="5">
    <source>
        <dbReference type="Pfam" id="PF01145"/>
    </source>
</evidence>
<evidence type="ECO:0000313" key="6">
    <source>
        <dbReference type="EMBL" id="ANM86793.1"/>
    </source>
</evidence>
<dbReference type="Gene3D" id="3.30.479.30">
    <property type="entry name" value="Band 7 domain"/>
    <property type="match status" value="1"/>
</dbReference>
<reference evidence="6" key="1">
    <citation type="journal article" date="2016" name="Mol. Biol. Evol.">
        <title>Novel hydrogenosomes in the microaerophilic jakobid Stygiella incarcerata.</title>
        <authorList>
            <person name="Leger M.M."/>
            <person name="Eme L."/>
            <person name="Hug L.A."/>
            <person name="Roger A.J."/>
        </authorList>
    </citation>
    <scope>NUCLEOTIDE SEQUENCE</scope>
</reference>